<dbReference type="PANTHER" id="PTHR14467">
    <property type="entry name" value="ARV1"/>
    <property type="match status" value="1"/>
</dbReference>
<dbReference type="OrthoDB" id="2192830at2759"/>
<dbReference type="GO" id="GO:0016125">
    <property type="term" value="P:sterol metabolic process"/>
    <property type="evidence" value="ECO:0007669"/>
    <property type="project" value="UniProtKB-UniRule"/>
</dbReference>
<evidence type="ECO:0000256" key="7">
    <source>
        <dbReference type="ARBA" id="ARBA00023055"/>
    </source>
</evidence>
<dbReference type="GO" id="GO:0006665">
    <property type="term" value="P:sphingolipid metabolic process"/>
    <property type="evidence" value="ECO:0007669"/>
    <property type="project" value="UniProtKB-UniRule"/>
</dbReference>
<evidence type="ECO:0000256" key="9">
    <source>
        <dbReference type="ARBA" id="ARBA00023136"/>
    </source>
</evidence>
<comment type="function">
    <text evidence="10">Regulates also the sphingolipid metabolism.</text>
</comment>
<evidence type="ECO:0000256" key="3">
    <source>
        <dbReference type="ARBA" id="ARBA00022448"/>
    </source>
</evidence>
<dbReference type="STRING" id="1806994.A0A507CF50"/>
<keyword evidence="8 10" id="KW-0443">Lipid metabolism</keyword>
<keyword evidence="5 10" id="KW-0256">Endoplasmic reticulum</keyword>
<keyword evidence="7 10" id="KW-0445">Lipid transport</keyword>
<keyword evidence="3 10" id="KW-0813">Transport</keyword>
<keyword evidence="4" id="KW-0812">Transmembrane</keyword>
<evidence type="ECO:0000256" key="5">
    <source>
        <dbReference type="ARBA" id="ARBA00022824"/>
    </source>
</evidence>
<dbReference type="GO" id="GO:0000139">
    <property type="term" value="C:Golgi membrane"/>
    <property type="evidence" value="ECO:0007669"/>
    <property type="project" value="UniProtKB-SubCell"/>
</dbReference>
<evidence type="ECO:0000256" key="6">
    <source>
        <dbReference type="ARBA" id="ARBA00022989"/>
    </source>
</evidence>
<proteinExistence type="inferred from homology"/>
<protein>
    <recommendedName>
        <fullName evidence="10">Protein ARV</fullName>
    </recommendedName>
</protein>
<dbReference type="Pfam" id="PF04161">
    <property type="entry name" value="Arv1"/>
    <property type="match status" value="1"/>
</dbReference>
<dbReference type="Proteomes" id="UP000319731">
    <property type="component" value="Unassembled WGS sequence"/>
</dbReference>
<sequence length="133" mass="15467">MTLVCVECGTPCASLYTEYSKGNIILTRCDRCSHFTDKYLEYDGVILFIDMVLLKPQVYRHLIYNVLETGDQKLKSTLPRLAVLFVLFDVYLKWFKLEQTYGLGQFPHHDWPLLSQYLYILSMSALGDSIQLQ</sequence>
<comment type="caution">
    <text evidence="11">The sequence shown here is derived from an EMBL/GenBank/DDBJ whole genome shotgun (WGS) entry which is preliminary data.</text>
</comment>
<evidence type="ECO:0000256" key="8">
    <source>
        <dbReference type="ARBA" id="ARBA00023098"/>
    </source>
</evidence>
<comment type="function">
    <text evidence="10">Mediator of sterol homeostasis involved in sterol uptake, trafficking and distribution into membranes.</text>
</comment>
<dbReference type="GO" id="GO:0005789">
    <property type="term" value="C:endoplasmic reticulum membrane"/>
    <property type="evidence" value="ECO:0007669"/>
    <property type="project" value="UniProtKB-SubCell"/>
</dbReference>
<dbReference type="RefSeq" id="XP_031026528.1">
    <property type="nucleotide sequence ID" value="XM_031167435.1"/>
</dbReference>
<dbReference type="GO" id="GO:0097036">
    <property type="term" value="P:regulation of plasma membrane sterol distribution"/>
    <property type="evidence" value="ECO:0007669"/>
    <property type="project" value="UniProtKB-UniRule"/>
</dbReference>
<reference evidence="11 12" key="1">
    <citation type="journal article" date="2019" name="Sci. Rep.">
        <title>Comparative genomics of chytrid fungi reveal insights into the obligate biotrophic and pathogenic lifestyle of Synchytrium endobioticum.</title>
        <authorList>
            <person name="van de Vossenberg B.T.L.H."/>
            <person name="Warris S."/>
            <person name="Nguyen H.D.T."/>
            <person name="van Gent-Pelzer M.P.E."/>
            <person name="Joly D.L."/>
            <person name="van de Geest H.C."/>
            <person name="Bonants P.J.M."/>
            <person name="Smith D.S."/>
            <person name="Levesque C.A."/>
            <person name="van der Lee T.A.J."/>
        </authorList>
    </citation>
    <scope>NUCLEOTIDE SEQUENCE [LARGE SCALE GENOMIC DNA]</scope>
    <source>
        <strain evidence="11 12">JEL517</strain>
    </source>
</reference>
<evidence type="ECO:0000313" key="12">
    <source>
        <dbReference type="Proteomes" id="UP000319731"/>
    </source>
</evidence>
<gene>
    <name evidence="11" type="ORF">SmJEL517_g01507</name>
</gene>
<dbReference type="GeneID" id="42002732"/>
<dbReference type="InterPro" id="IPR007290">
    <property type="entry name" value="Arv1"/>
</dbReference>
<evidence type="ECO:0000256" key="4">
    <source>
        <dbReference type="ARBA" id="ARBA00022692"/>
    </source>
</evidence>
<evidence type="ECO:0000256" key="10">
    <source>
        <dbReference type="RuleBase" id="RU368065"/>
    </source>
</evidence>
<dbReference type="GO" id="GO:0032541">
    <property type="term" value="C:cortical endoplasmic reticulum"/>
    <property type="evidence" value="ECO:0007669"/>
    <property type="project" value="TreeGrafter"/>
</dbReference>
<evidence type="ECO:0000256" key="1">
    <source>
        <dbReference type="ARBA" id="ARBA00004477"/>
    </source>
</evidence>
<evidence type="ECO:0000256" key="2">
    <source>
        <dbReference type="ARBA" id="ARBA00009187"/>
    </source>
</evidence>
<keyword evidence="10" id="KW-0333">Golgi apparatus</keyword>
<comment type="similarity">
    <text evidence="2 10">Belongs to the ARV1 family.</text>
</comment>
<organism evidence="11 12">
    <name type="scientific">Synchytrium microbalum</name>
    <dbReference type="NCBI Taxonomy" id="1806994"/>
    <lineage>
        <taxon>Eukaryota</taxon>
        <taxon>Fungi</taxon>
        <taxon>Fungi incertae sedis</taxon>
        <taxon>Chytridiomycota</taxon>
        <taxon>Chytridiomycota incertae sedis</taxon>
        <taxon>Chytridiomycetes</taxon>
        <taxon>Synchytriales</taxon>
        <taxon>Synchytriaceae</taxon>
        <taxon>Synchytrium</taxon>
    </lineage>
</organism>
<dbReference type="PANTHER" id="PTHR14467:SF0">
    <property type="entry name" value="PROTEIN ARV1"/>
    <property type="match status" value="1"/>
</dbReference>
<accession>A0A507CF50</accession>
<name>A0A507CF50_9FUNG</name>
<evidence type="ECO:0000313" key="11">
    <source>
        <dbReference type="EMBL" id="TPX36215.1"/>
    </source>
</evidence>
<comment type="subcellular location">
    <subcellularLocation>
        <location evidence="1 10">Endoplasmic reticulum membrane</location>
        <topology evidence="1 10">Multi-pass membrane protein</topology>
    </subcellularLocation>
    <subcellularLocation>
        <location evidence="10">Golgi apparatus membrane</location>
        <topology evidence="10">Multi-pass membrane protein</topology>
    </subcellularLocation>
</comment>
<keyword evidence="9" id="KW-0472">Membrane</keyword>
<dbReference type="AlphaFoldDB" id="A0A507CF50"/>
<dbReference type="GO" id="GO:0032366">
    <property type="term" value="P:intracellular sterol transport"/>
    <property type="evidence" value="ECO:0007669"/>
    <property type="project" value="UniProtKB-UniRule"/>
</dbReference>
<dbReference type="EMBL" id="QEAO01000005">
    <property type="protein sequence ID" value="TPX36215.1"/>
    <property type="molecule type" value="Genomic_DNA"/>
</dbReference>
<keyword evidence="10" id="KW-0746">Sphingolipid metabolism</keyword>
<keyword evidence="6" id="KW-1133">Transmembrane helix</keyword>
<keyword evidence="12" id="KW-1185">Reference proteome</keyword>